<keyword evidence="3" id="KW-1185">Reference proteome</keyword>
<comment type="caution">
    <text evidence="2">The sequence shown here is derived from an EMBL/GenBank/DDBJ whole genome shotgun (WGS) entry which is preliminary data.</text>
</comment>
<evidence type="ECO:0000313" key="3">
    <source>
        <dbReference type="Proteomes" id="UP000324897"/>
    </source>
</evidence>
<evidence type="ECO:0000313" key="2">
    <source>
        <dbReference type="EMBL" id="TVU39136.1"/>
    </source>
</evidence>
<dbReference type="PANTHER" id="PTHR33120">
    <property type="entry name" value="EXPRESSED PROTEIN-RELATED"/>
    <property type="match status" value="1"/>
</dbReference>
<dbReference type="Pfam" id="PF12274">
    <property type="entry name" value="DUF3615"/>
    <property type="match status" value="1"/>
</dbReference>
<protein>
    <recommendedName>
        <fullName evidence="1">DUF3615 domain-containing protein</fullName>
    </recommendedName>
</protein>
<dbReference type="Proteomes" id="UP000324897">
    <property type="component" value="Chromosome 4"/>
</dbReference>
<dbReference type="OrthoDB" id="10518207at2759"/>
<gene>
    <name evidence="2" type="ORF">EJB05_12541</name>
</gene>
<feature type="domain" description="DUF3615" evidence="1">
    <location>
        <begin position="2"/>
        <end position="92"/>
    </location>
</feature>
<evidence type="ECO:0000259" key="1">
    <source>
        <dbReference type="Pfam" id="PF12274"/>
    </source>
</evidence>
<reference evidence="2 3" key="1">
    <citation type="journal article" date="2019" name="Sci. Rep.">
        <title>A high-quality genome of Eragrostis curvula grass provides insights into Poaceae evolution and supports new strategies to enhance forage quality.</title>
        <authorList>
            <person name="Carballo J."/>
            <person name="Santos B.A.C.M."/>
            <person name="Zappacosta D."/>
            <person name="Garbus I."/>
            <person name="Selva J.P."/>
            <person name="Gallo C.A."/>
            <person name="Diaz A."/>
            <person name="Albertini E."/>
            <person name="Caccamo M."/>
            <person name="Echenique V."/>
        </authorList>
    </citation>
    <scope>NUCLEOTIDE SEQUENCE [LARGE SCALE GENOMIC DNA]</scope>
    <source>
        <strain evidence="3">cv. Victoria</strain>
        <tissue evidence="2">Leaf</tissue>
    </source>
</reference>
<feature type="non-terminal residue" evidence="2">
    <location>
        <position position="1"/>
    </location>
</feature>
<organism evidence="2 3">
    <name type="scientific">Eragrostis curvula</name>
    <name type="common">weeping love grass</name>
    <dbReference type="NCBI Taxonomy" id="38414"/>
    <lineage>
        <taxon>Eukaryota</taxon>
        <taxon>Viridiplantae</taxon>
        <taxon>Streptophyta</taxon>
        <taxon>Embryophyta</taxon>
        <taxon>Tracheophyta</taxon>
        <taxon>Spermatophyta</taxon>
        <taxon>Magnoliopsida</taxon>
        <taxon>Liliopsida</taxon>
        <taxon>Poales</taxon>
        <taxon>Poaceae</taxon>
        <taxon>PACMAD clade</taxon>
        <taxon>Chloridoideae</taxon>
        <taxon>Eragrostideae</taxon>
        <taxon>Eragrostidinae</taxon>
        <taxon>Eragrostis</taxon>
    </lineage>
</organism>
<proteinExistence type="predicted"/>
<name>A0A5J9VU29_9POAL</name>
<dbReference type="EMBL" id="RWGY01000007">
    <property type="protein sequence ID" value="TVU39136.1"/>
    <property type="molecule type" value="Genomic_DNA"/>
</dbReference>
<sequence>EPRCKLDIVCGVMEYSKSFRDPKVYHINFLVSRDTCEEDKHERTLFFAELWEASSSQDIGMKPSSCTPITDYFVHTDRCTICETKGSRIVHPPAGGHLGDIKGFVDLGQDRAPHAYNVGSKALREVDILYEDEMPETMPPPIRWSGLPEVQAGAISSPWRIL</sequence>
<dbReference type="InterPro" id="IPR022059">
    <property type="entry name" value="DUF3615"/>
</dbReference>
<accession>A0A5J9VU29</accession>
<dbReference type="Gramene" id="TVU39136">
    <property type="protein sequence ID" value="TVU39136"/>
    <property type="gene ID" value="EJB05_12541"/>
</dbReference>
<dbReference type="AlphaFoldDB" id="A0A5J9VU29"/>
<dbReference type="PANTHER" id="PTHR33120:SF42">
    <property type="entry name" value="OS12G0105000 PROTEIN"/>
    <property type="match status" value="1"/>
</dbReference>